<feature type="signal peptide" evidence="1">
    <location>
        <begin position="1"/>
        <end position="24"/>
    </location>
</feature>
<reference evidence="3" key="1">
    <citation type="submission" date="2022-12" db="EMBL/GenBank/DDBJ databases">
        <authorList>
            <person name="Petersen C."/>
        </authorList>
    </citation>
    <scope>NUCLEOTIDE SEQUENCE</scope>
    <source>
        <strain evidence="3">IBT 21472</strain>
    </source>
</reference>
<evidence type="ECO:0000313" key="3">
    <source>
        <dbReference type="EMBL" id="KAJ5331142.1"/>
    </source>
</evidence>
<name>A0A9W9UC47_9EURO</name>
<sequence length="468" mass="51965">MADPLSITASLLAVVTVAVQSTKALRETIIRFKDRDKTLARLQNEVQDLVTILDSLRQVIDTEVSMLALLQGPIERCAQVCREFEQSMESFGRKSKTGFRDWTKMEFMRGDINEFIDTISGYKSTISVGLGTVTIHTAKVSRKVLQDYNEMIQDTSYNLEVQLRRVDEKMARFTTDNASILNTSVDLKDEREVTKQCLRICEDASHYIESLTNQESSILHKTLQDATEDSGQNYFEAQTITRQALDENRDSFAMIIGQLRRRLESLILKNDPSDENERSRLLSDIDTSKQCLEVCKVASEVSTQKIYRIGEVVADGDSDQVVVNTLADLFDVKKALSLGTSAQLVGSMTEEALRHLAEKRYSSRFGAFVQEPNPADAVSTRLPSAGCGDRHCIHVGVAKGNSDRERSLTTNGIFAHVPYCGSITNTESVVGRLIGTTHAHCVESIACFATSTQAPFDASAIEEGRGTY</sequence>
<proteinExistence type="predicted"/>
<reference evidence="3" key="2">
    <citation type="journal article" date="2023" name="IMA Fungus">
        <title>Comparative genomic study of the Penicillium genus elucidates a diverse pangenome and 15 lateral gene transfer events.</title>
        <authorList>
            <person name="Petersen C."/>
            <person name="Sorensen T."/>
            <person name="Nielsen M.R."/>
            <person name="Sondergaard T.E."/>
            <person name="Sorensen J.L."/>
            <person name="Fitzpatrick D.A."/>
            <person name="Frisvad J.C."/>
            <person name="Nielsen K.L."/>
        </authorList>
    </citation>
    <scope>NUCLEOTIDE SEQUENCE</scope>
    <source>
        <strain evidence="3">IBT 21472</strain>
    </source>
</reference>
<evidence type="ECO:0000313" key="4">
    <source>
        <dbReference type="Proteomes" id="UP001147746"/>
    </source>
</evidence>
<evidence type="ECO:0000259" key="2">
    <source>
        <dbReference type="Pfam" id="PF17111"/>
    </source>
</evidence>
<dbReference type="AlphaFoldDB" id="A0A9W9UC47"/>
<protein>
    <recommendedName>
        <fullName evidence="2">Azaphilone pigments biosynthesis cluster protein L N-terminal domain-containing protein</fullName>
    </recommendedName>
</protein>
<organism evidence="3 4">
    <name type="scientific">Penicillium atrosanguineum</name>
    <dbReference type="NCBI Taxonomy" id="1132637"/>
    <lineage>
        <taxon>Eukaryota</taxon>
        <taxon>Fungi</taxon>
        <taxon>Dikarya</taxon>
        <taxon>Ascomycota</taxon>
        <taxon>Pezizomycotina</taxon>
        <taxon>Eurotiomycetes</taxon>
        <taxon>Eurotiomycetidae</taxon>
        <taxon>Eurotiales</taxon>
        <taxon>Aspergillaceae</taxon>
        <taxon>Penicillium</taxon>
    </lineage>
</organism>
<evidence type="ECO:0000256" key="1">
    <source>
        <dbReference type="SAM" id="SignalP"/>
    </source>
</evidence>
<dbReference type="Proteomes" id="UP001147746">
    <property type="component" value="Unassembled WGS sequence"/>
</dbReference>
<feature type="chain" id="PRO_5040995959" description="Azaphilone pigments biosynthesis cluster protein L N-terminal domain-containing protein" evidence="1">
    <location>
        <begin position="25"/>
        <end position="468"/>
    </location>
</feature>
<feature type="domain" description="Azaphilone pigments biosynthesis cluster protein L N-terminal" evidence="2">
    <location>
        <begin position="2"/>
        <end position="202"/>
    </location>
</feature>
<keyword evidence="4" id="KW-1185">Reference proteome</keyword>
<keyword evidence="1" id="KW-0732">Signal</keyword>
<comment type="caution">
    <text evidence="3">The sequence shown here is derived from an EMBL/GenBank/DDBJ whole genome shotgun (WGS) entry which is preliminary data.</text>
</comment>
<dbReference type="Pfam" id="PF17111">
    <property type="entry name" value="PigL_N"/>
    <property type="match status" value="1"/>
</dbReference>
<dbReference type="InterPro" id="IPR031348">
    <property type="entry name" value="PigL_N"/>
</dbReference>
<dbReference type="EMBL" id="JAPZBO010000001">
    <property type="protein sequence ID" value="KAJ5331142.1"/>
    <property type="molecule type" value="Genomic_DNA"/>
</dbReference>
<gene>
    <name evidence="3" type="ORF">N7476_000925</name>
</gene>
<accession>A0A9W9UC47</accession>